<keyword evidence="2" id="KW-1185">Reference proteome</keyword>
<accession>A0A7X6HXT2</accession>
<dbReference type="AlphaFoldDB" id="A0A7X6HXT2"/>
<evidence type="ECO:0000313" key="2">
    <source>
        <dbReference type="Proteomes" id="UP000578686"/>
    </source>
</evidence>
<organism evidence="1 2">
    <name type="scientific">Streptomyces lonarensis</name>
    <dbReference type="NCBI Taxonomy" id="700599"/>
    <lineage>
        <taxon>Bacteria</taxon>
        <taxon>Bacillati</taxon>
        <taxon>Actinomycetota</taxon>
        <taxon>Actinomycetes</taxon>
        <taxon>Kitasatosporales</taxon>
        <taxon>Streptomycetaceae</taxon>
        <taxon>Streptomyces</taxon>
    </lineage>
</organism>
<name>A0A7X6HXT2_9ACTN</name>
<evidence type="ECO:0000313" key="1">
    <source>
        <dbReference type="EMBL" id="NJQ04888.1"/>
    </source>
</evidence>
<dbReference type="EMBL" id="JAAVJD010000018">
    <property type="protein sequence ID" value="NJQ04888.1"/>
    <property type="molecule type" value="Genomic_DNA"/>
</dbReference>
<protein>
    <submittedName>
        <fullName evidence="1">Uncharacterized protein</fullName>
    </submittedName>
</protein>
<gene>
    <name evidence="1" type="ORF">HCN56_04645</name>
</gene>
<sequence>MLGDSQVSKEDQVADLKFSAAQGESIEVCFEPVGTTFSLSDGEAVFLRTAISNVASFEIVSWPNGVGVWVPYPGDYAIVDSQGNEIDTL</sequence>
<reference evidence="1 2" key="1">
    <citation type="submission" date="2020-03" db="EMBL/GenBank/DDBJ databases">
        <title>Draft genome of Streptomyces sp. ventii, isolated from the Axial Seamount in the Pacific Ocean, and resequencing of the two type strains Streptomyces lonarensis strain NCL 716 and Streptomyces bohaiensis strain 11A07.</title>
        <authorList>
            <person name="Loughran R.M."/>
            <person name="Pfannmuller K.M."/>
            <person name="Wasson B.J."/>
            <person name="Deadmond M.C."/>
            <person name="Paddock B.E."/>
            <person name="Koyack M.J."/>
            <person name="Gallegos D.A."/>
            <person name="Mitchell E.A."/>
            <person name="Ushijima B."/>
            <person name="Saw J.H."/>
            <person name="Mcphail K.L."/>
            <person name="Videau P."/>
        </authorList>
    </citation>
    <scope>NUCLEOTIDE SEQUENCE [LARGE SCALE GENOMIC DNA]</scope>
    <source>
        <strain evidence="1 2">NCL716</strain>
    </source>
</reference>
<comment type="caution">
    <text evidence="1">The sequence shown here is derived from an EMBL/GenBank/DDBJ whole genome shotgun (WGS) entry which is preliminary data.</text>
</comment>
<dbReference type="Proteomes" id="UP000578686">
    <property type="component" value="Unassembled WGS sequence"/>
</dbReference>
<proteinExistence type="predicted"/>